<dbReference type="OMA" id="YEHTHSH"/>
<dbReference type="Pfam" id="PF02267">
    <property type="entry name" value="Rib_hydrolayse"/>
    <property type="match status" value="1"/>
</dbReference>
<dbReference type="GO" id="GO:0005886">
    <property type="term" value="C:plasma membrane"/>
    <property type="evidence" value="ECO:0007669"/>
    <property type="project" value="Ensembl"/>
</dbReference>
<keyword evidence="12 23" id="KW-1133">Transmembrane helix</keyword>
<evidence type="ECO:0000256" key="4">
    <source>
        <dbReference type="ARBA" id="ARBA00011982"/>
    </source>
</evidence>
<organism evidence="24 25">
    <name type="scientific">Pseudonaja textilis</name>
    <name type="common">Eastern brown snake</name>
    <dbReference type="NCBI Taxonomy" id="8673"/>
    <lineage>
        <taxon>Eukaryota</taxon>
        <taxon>Metazoa</taxon>
        <taxon>Chordata</taxon>
        <taxon>Craniata</taxon>
        <taxon>Vertebrata</taxon>
        <taxon>Euteleostomi</taxon>
        <taxon>Lepidosauria</taxon>
        <taxon>Squamata</taxon>
        <taxon>Bifurcata</taxon>
        <taxon>Unidentata</taxon>
        <taxon>Episquamata</taxon>
        <taxon>Toxicofera</taxon>
        <taxon>Serpentes</taxon>
        <taxon>Colubroidea</taxon>
        <taxon>Elapidae</taxon>
        <taxon>Hydrophiinae</taxon>
        <taxon>Pseudonaja</taxon>
    </lineage>
</organism>
<evidence type="ECO:0000256" key="19">
    <source>
        <dbReference type="ARBA" id="ARBA00030418"/>
    </source>
</evidence>
<evidence type="ECO:0000256" key="9">
    <source>
        <dbReference type="ARBA" id="ARBA00022801"/>
    </source>
</evidence>
<keyword evidence="15" id="KW-1015">Disulfide bond</keyword>
<dbReference type="PANTHER" id="PTHR10912">
    <property type="entry name" value="ADP-RIBOSYL CYCLASE"/>
    <property type="match status" value="1"/>
</dbReference>
<dbReference type="GO" id="GO:0030890">
    <property type="term" value="P:positive regulation of B cell proliferation"/>
    <property type="evidence" value="ECO:0007669"/>
    <property type="project" value="Ensembl"/>
</dbReference>
<dbReference type="SUPFAM" id="SSF52309">
    <property type="entry name" value="N-(deoxy)ribosyltransferase-like"/>
    <property type="match status" value="1"/>
</dbReference>
<dbReference type="EC" id="2.4.99.20" evidence="5"/>
<evidence type="ECO:0000256" key="3">
    <source>
        <dbReference type="ARBA" id="ARBA00011738"/>
    </source>
</evidence>
<dbReference type="GO" id="GO:0042802">
    <property type="term" value="F:identical protein binding"/>
    <property type="evidence" value="ECO:0007669"/>
    <property type="project" value="Ensembl"/>
</dbReference>
<protein>
    <recommendedName>
        <fullName evidence="6">ADP-ribosyl cyclase/cyclic ADP-ribose hydrolase 1</fullName>
        <ecNumber evidence="5">2.4.99.20</ecNumber>
        <ecNumber evidence="4">3.2.2.6</ecNumber>
    </recommendedName>
    <alternativeName>
        <fullName evidence="21">2'-phospho-ADP-ribosyl cyclase</fullName>
    </alternativeName>
    <alternativeName>
        <fullName evidence="19">2'-phospho-ADP-ribosyl cyclase/2'-phospho-cyclic-ADP-ribose transferase</fullName>
    </alternativeName>
    <alternativeName>
        <fullName evidence="17">2'-phospho-cyclic-ADP-ribose transferase</fullName>
    </alternativeName>
    <alternativeName>
        <fullName evidence="20">ADP-ribosyl cyclase 1</fullName>
    </alternativeName>
    <alternativeName>
        <fullName evidence="18">Cyclic ADP-ribose hydrolase 1</fullName>
    </alternativeName>
</protein>
<comment type="catalytic activity">
    <reaction evidence="22">
        <text>NAD(+) + H2O = ADP-D-ribose + nicotinamide + H(+)</text>
        <dbReference type="Rhea" id="RHEA:16301"/>
        <dbReference type="ChEBI" id="CHEBI:15377"/>
        <dbReference type="ChEBI" id="CHEBI:15378"/>
        <dbReference type="ChEBI" id="CHEBI:17154"/>
        <dbReference type="ChEBI" id="CHEBI:57540"/>
        <dbReference type="ChEBI" id="CHEBI:57967"/>
        <dbReference type="EC" id="3.2.2.6"/>
    </reaction>
</comment>
<evidence type="ECO:0000313" key="24">
    <source>
        <dbReference type="Ensembl" id="ENSPTXP00000007788.1"/>
    </source>
</evidence>
<evidence type="ECO:0000256" key="6">
    <source>
        <dbReference type="ARBA" id="ARBA00015644"/>
    </source>
</evidence>
<sequence>MPFQNSSSCPRKQKLILTGVVVVLLGTMIGFGGYGLFRLGRKKSPAAEEHQWKGRGTTEHLLEIVLGRCYNFINTMNPELRNKDCFRVRKLFEQAFRYKDPCNATKEDYQPLMDLARYSIPCNKSLFWSKTNDLAHQYTKTNNNFLTLEDTLLGYIADGITWCGNPSGSGINYESCPKWTECENNPGSVYWKLASKMVCFADLFSAPMLNVHNVLNVFLCFRSFSIFGSVEIVNLNPEKVSKMQIWLMHDIGGPQRYLLSVFVYEHTHSHNTYYLRSTFYAGYLVTMSVPSQLKLLSTLSIHLQSPISTL</sequence>
<evidence type="ECO:0000256" key="21">
    <source>
        <dbReference type="ARBA" id="ARBA00031840"/>
    </source>
</evidence>
<proteinExistence type="inferred from homology"/>
<comment type="subunit">
    <text evidence="3">Homodimer.</text>
</comment>
<evidence type="ECO:0000256" key="16">
    <source>
        <dbReference type="ARBA" id="ARBA00023180"/>
    </source>
</evidence>
<evidence type="ECO:0000256" key="14">
    <source>
        <dbReference type="ARBA" id="ARBA00023136"/>
    </source>
</evidence>
<dbReference type="AlphaFoldDB" id="A0A670Y9R2"/>
<keyword evidence="14 23" id="KW-0472">Membrane</keyword>
<evidence type="ECO:0000256" key="2">
    <source>
        <dbReference type="ARBA" id="ARBA00005406"/>
    </source>
</evidence>
<evidence type="ECO:0000256" key="23">
    <source>
        <dbReference type="SAM" id="Phobius"/>
    </source>
</evidence>
<dbReference type="Proteomes" id="UP000472273">
    <property type="component" value="Unplaced"/>
</dbReference>
<dbReference type="GO" id="GO:0016740">
    <property type="term" value="F:transferase activity"/>
    <property type="evidence" value="ECO:0007669"/>
    <property type="project" value="UniProtKB-KW"/>
</dbReference>
<evidence type="ECO:0000256" key="22">
    <source>
        <dbReference type="ARBA" id="ARBA00049238"/>
    </source>
</evidence>
<dbReference type="GO" id="GO:0016849">
    <property type="term" value="F:phosphorus-oxygen lyase activity"/>
    <property type="evidence" value="ECO:0007669"/>
    <property type="project" value="Ensembl"/>
</dbReference>
<feature type="transmembrane region" description="Helical" evidence="23">
    <location>
        <begin position="15"/>
        <end position="37"/>
    </location>
</feature>
<evidence type="ECO:0000256" key="12">
    <source>
        <dbReference type="ARBA" id="ARBA00022989"/>
    </source>
</evidence>
<evidence type="ECO:0000256" key="7">
    <source>
        <dbReference type="ARBA" id="ARBA00022679"/>
    </source>
</evidence>
<dbReference type="InterPro" id="IPR003193">
    <property type="entry name" value="ADP-ribosyl_cyclase"/>
</dbReference>
<evidence type="ECO:0000256" key="15">
    <source>
        <dbReference type="ARBA" id="ARBA00023157"/>
    </source>
</evidence>
<evidence type="ECO:0000256" key="11">
    <source>
        <dbReference type="ARBA" id="ARBA00022968"/>
    </source>
</evidence>
<evidence type="ECO:0000256" key="20">
    <source>
        <dbReference type="ARBA" id="ARBA00031355"/>
    </source>
</evidence>
<evidence type="ECO:0000256" key="5">
    <source>
        <dbReference type="ARBA" id="ARBA00012600"/>
    </source>
</evidence>
<dbReference type="Ensembl" id="ENSPTXT00000008061.1">
    <property type="protein sequence ID" value="ENSPTXP00000007788.1"/>
    <property type="gene ID" value="ENSPTXG00000005654.1"/>
</dbReference>
<dbReference type="CDD" id="cd04759">
    <property type="entry name" value="Rib_hydrolase"/>
    <property type="match status" value="1"/>
</dbReference>
<dbReference type="EC" id="3.2.2.6" evidence="4"/>
<keyword evidence="10" id="KW-0521">NADP</keyword>
<gene>
    <name evidence="24" type="primary">CD38</name>
</gene>
<evidence type="ECO:0000256" key="10">
    <source>
        <dbReference type="ARBA" id="ARBA00022857"/>
    </source>
</evidence>
<evidence type="ECO:0000313" key="25">
    <source>
        <dbReference type="Proteomes" id="UP000472273"/>
    </source>
</evidence>
<dbReference type="GO" id="GO:0009410">
    <property type="term" value="P:response to xenobiotic stimulus"/>
    <property type="evidence" value="ECO:0007669"/>
    <property type="project" value="Ensembl"/>
</dbReference>
<evidence type="ECO:0000256" key="18">
    <source>
        <dbReference type="ARBA" id="ARBA00030272"/>
    </source>
</evidence>
<dbReference type="GO" id="GO:0061809">
    <property type="term" value="F:NAD+ nucleosidase activity, cyclic ADP-ribose generating"/>
    <property type="evidence" value="ECO:0007669"/>
    <property type="project" value="UniProtKB-EC"/>
</dbReference>
<keyword evidence="8 23" id="KW-0812">Transmembrane</keyword>
<evidence type="ECO:0000256" key="17">
    <source>
        <dbReference type="ARBA" id="ARBA00029787"/>
    </source>
</evidence>
<reference evidence="24" key="1">
    <citation type="submission" date="2025-08" db="UniProtKB">
        <authorList>
            <consortium name="Ensembl"/>
        </authorList>
    </citation>
    <scope>IDENTIFICATION</scope>
</reference>
<dbReference type="GO" id="GO:0042100">
    <property type="term" value="P:B cell proliferation"/>
    <property type="evidence" value="ECO:0007669"/>
    <property type="project" value="Ensembl"/>
</dbReference>
<reference evidence="24" key="2">
    <citation type="submission" date="2025-09" db="UniProtKB">
        <authorList>
            <consortium name="Ensembl"/>
        </authorList>
    </citation>
    <scope>IDENTIFICATION</scope>
</reference>
<evidence type="ECO:0000256" key="8">
    <source>
        <dbReference type="ARBA" id="ARBA00022692"/>
    </source>
</evidence>
<dbReference type="PANTHER" id="PTHR10912:SF5">
    <property type="entry name" value="ADP-RIBOSYL CYCLASE_CYCLIC ADP-RIBOSE HYDROLASE 1"/>
    <property type="match status" value="1"/>
</dbReference>
<keyword evidence="7" id="KW-0808">Transferase</keyword>
<evidence type="ECO:0000256" key="13">
    <source>
        <dbReference type="ARBA" id="ARBA00023027"/>
    </source>
</evidence>
<keyword evidence="13" id="KW-0520">NAD</keyword>
<comment type="similarity">
    <text evidence="2">Belongs to the ADP-ribosyl cyclase family.</text>
</comment>
<evidence type="ECO:0000256" key="1">
    <source>
        <dbReference type="ARBA" id="ARBA00004606"/>
    </source>
</evidence>
<keyword evidence="11" id="KW-0735">Signal-anchor</keyword>
<dbReference type="Gene3D" id="1.20.82.10">
    <property type="entry name" value="ADP Ribosyl Cyclase, Chain A, domain 1"/>
    <property type="match status" value="1"/>
</dbReference>
<keyword evidence="9" id="KW-0378">Hydrolase</keyword>
<dbReference type="GeneTree" id="ENSGT00390000017291"/>
<dbReference type="GO" id="GO:0043066">
    <property type="term" value="P:negative regulation of apoptotic process"/>
    <property type="evidence" value="ECO:0007669"/>
    <property type="project" value="Ensembl"/>
</dbReference>
<dbReference type="GO" id="GO:0045893">
    <property type="term" value="P:positive regulation of DNA-templated transcription"/>
    <property type="evidence" value="ECO:0007669"/>
    <property type="project" value="Ensembl"/>
</dbReference>
<keyword evidence="25" id="KW-1185">Reference proteome</keyword>
<dbReference type="GO" id="GO:0050853">
    <property type="term" value="P:B cell receptor signaling pathway"/>
    <property type="evidence" value="ECO:0007669"/>
    <property type="project" value="Ensembl"/>
</dbReference>
<name>A0A670Y9R2_PSETE</name>
<keyword evidence="16" id="KW-0325">Glycoprotein</keyword>
<dbReference type="GO" id="GO:0009986">
    <property type="term" value="C:cell surface"/>
    <property type="evidence" value="ECO:0007669"/>
    <property type="project" value="Ensembl"/>
</dbReference>
<comment type="subcellular location">
    <subcellularLocation>
        <location evidence="1">Membrane</location>
        <topology evidence="1">Single-pass type II membrane protein</topology>
    </subcellularLocation>
</comment>
<dbReference type="GO" id="GO:0045892">
    <property type="term" value="P:negative regulation of DNA-templated transcription"/>
    <property type="evidence" value="ECO:0007669"/>
    <property type="project" value="Ensembl"/>
</dbReference>
<accession>A0A670Y9R2</accession>
<dbReference type="Gene3D" id="3.40.50.720">
    <property type="entry name" value="NAD(P)-binding Rossmann-like Domain"/>
    <property type="match status" value="1"/>
</dbReference>